<protein>
    <submittedName>
        <fullName evidence="6">LysR family transcriptional regulator</fullName>
    </submittedName>
</protein>
<organism evidence="6 7">
    <name type="scientific">Paenibacillus mendelii</name>
    <dbReference type="NCBI Taxonomy" id="206163"/>
    <lineage>
        <taxon>Bacteria</taxon>
        <taxon>Bacillati</taxon>
        <taxon>Bacillota</taxon>
        <taxon>Bacilli</taxon>
        <taxon>Bacillales</taxon>
        <taxon>Paenibacillaceae</taxon>
        <taxon>Paenibacillus</taxon>
    </lineage>
</organism>
<dbReference type="InterPro" id="IPR000847">
    <property type="entry name" value="LysR_HTH_N"/>
</dbReference>
<sequence length="297" mass="33919">MLDKLDGRVIQTFIAVFEEKSISRAAERLGYVQSTVTIQLRTLEEAFGERLFDRQPRGVEPTEAGVRAAPYFYRFVQLGEVMQEAMHTRNEPAGEVRIRVLESFCVTLMPTFFRFFLEQYPQIKIRTETGFQKDIVEELLKHRIDFGIVPTDPQIEQIVFLPLVQDELVCVIPDRLSSSELMRNRARLEREPVISFGSRCIYHTFAAQALSGAGIGLQEQLEFGSLQMVKQMVKEGIGLAMLPASAVRSEVERGELHILDLEKTIPLQHGLVMHRDRLFGTAAARFRDAVLEWFSSQ</sequence>
<dbReference type="InterPro" id="IPR036390">
    <property type="entry name" value="WH_DNA-bd_sf"/>
</dbReference>
<keyword evidence="2" id="KW-0805">Transcription regulation</keyword>
<accession>A0ABV6J747</accession>
<evidence type="ECO:0000256" key="3">
    <source>
        <dbReference type="ARBA" id="ARBA00023125"/>
    </source>
</evidence>
<dbReference type="Proteomes" id="UP001589818">
    <property type="component" value="Unassembled WGS sequence"/>
</dbReference>
<gene>
    <name evidence="6" type="ORF">ACFFJ8_09955</name>
</gene>
<reference evidence="6 7" key="1">
    <citation type="submission" date="2024-09" db="EMBL/GenBank/DDBJ databases">
        <authorList>
            <person name="Sun Q."/>
            <person name="Mori K."/>
        </authorList>
    </citation>
    <scope>NUCLEOTIDE SEQUENCE [LARGE SCALE GENOMIC DNA]</scope>
    <source>
        <strain evidence="6 7">CCM 4839</strain>
    </source>
</reference>
<dbReference type="RefSeq" id="WP_204819665.1">
    <property type="nucleotide sequence ID" value="NZ_JANHOF010000038.1"/>
</dbReference>
<dbReference type="PRINTS" id="PR00039">
    <property type="entry name" value="HTHLYSR"/>
</dbReference>
<feature type="domain" description="HTH lysR-type" evidence="5">
    <location>
        <begin position="5"/>
        <end position="62"/>
    </location>
</feature>
<proteinExistence type="inferred from homology"/>
<dbReference type="PANTHER" id="PTHR30126:SF40">
    <property type="entry name" value="HTH-TYPE TRANSCRIPTIONAL REGULATOR GLTR"/>
    <property type="match status" value="1"/>
</dbReference>
<dbReference type="PROSITE" id="PS50931">
    <property type="entry name" value="HTH_LYSR"/>
    <property type="match status" value="1"/>
</dbReference>
<evidence type="ECO:0000313" key="6">
    <source>
        <dbReference type="EMBL" id="MFC0391696.1"/>
    </source>
</evidence>
<dbReference type="EMBL" id="JBHLVF010000011">
    <property type="protein sequence ID" value="MFC0391696.1"/>
    <property type="molecule type" value="Genomic_DNA"/>
</dbReference>
<dbReference type="InterPro" id="IPR005119">
    <property type="entry name" value="LysR_subst-bd"/>
</dbReference>
<dbReference type="Gene3D" id="3.40.190.10">
    <property type="entry name" value="Periplasmic binding protein-like II"/>
    <property type="match status" value="2"/>
</dbReference>
<evidence type="ECO:0000259" key="5">
    <source>
        <dbReference type="PROSITE" id="PS50931"/>
    </source>
</evidence>
<dbReference type="Pfam" id="PF03466">
    <property type="entry name" value="LysR_substrate"/>
    <property type="match status" value="1"/>
</dbReference>
<keyword evidence="4" id="KW-0804">Transcription</keyword>
<dbReference type="PANTHER" id="PTHR30126">
    <property type="entry name" value="HTH-TYPE TRANSCRIPTIONAL REGULATOR"/>
    <property type="match status" value="1"/>
</dbReference>
<dbReference type="SUPFAM" id="SSF53850">
    <property type="entry name" value="Periplasmic binding protein-like II"/>
    <property type="match status" value="1"/>
</dbReference>
<dbReference type="InterPro" id="IPR036388">
    <property type="entry name" value="WH-like_DNA-bd_sf"/>
</dbReference>
<evidence type="ECO:0000256" key="4">
    <source>
        <dbReference type="ARBA" id="ARBA00023163"/>
    </source>
</evidence>
<dbReference type="Gene3D" id="1.10.10.10">
    <property type="entry name" value="Winged helix-like DNA-binding domain superfamily/Winged helix DNA-binding domain"/>
    <property type="match status" value="1"/>
</dbReference>
<evidence type="ECO:0000256" key="2">
    <source>
        <dbReference type="ARBA" id="ARBA00023015"/>
    </source>
</evidence>
<comment type="caution">
    <text evidence="6">The sequence shown here is derived from an EMBL/GenBank/DDBJ whole genome shotgun (WGS) entry which is preliminary data.</text>
</comment>
<dbReference type="SUPFAM" id="SSF46785">
    <property type="entry name" value="Winged helix' DNA-binding domain"/>
    <property type="match status" value="1"/>
</dbReference>
<keyword evidence="3" id="KW-0238">DNA-binding</keyword>
<dbReference type="Pfam" id="PF00126">
    <property type="entry name" value="HTH_1"/>
    <property type="match status" value="1"/>
</dbReference>
<name>A0ABV6J747_9BACL</name>
<evidence type="ECO:0000256" key="1">
    <source>
        <dbReference type="ARBA" id="ARBA00009437"/>
    </source>
</evidence>
<dbReference type="CDD" id="cd05466">
    <property type="entry name" value="PBP2_LTTR_substrate"/>
    <property type="match status" value="1"/>
</dbReference>
<comment type="similarity">
    <text evidence="1">Belongs to the LysR transcriptional regulatory family.</text>
</comment>
<evidence type="ECO:0000313" key="7">
    <source>
        <dbReference type="Proteomes" id="UP001589818"/>
    </source>
</evidence>
<keyword evidence="7" id="KW-1185">Reference proteome</keyword>